<feature type="domain" description="Major facilitator superfamily (MFS) profile" evidence="9">
    <location>
        <begin position="271"/>
        <end position="514"/>
    </location>
</feature>
<feature type="transmembrane region" description="Helical" evidence="8">
    <location>
        <begin position="87"/>
        <end position="111"/>
    </location>
</feature>
<keyword evidence="5" id="KW-0534">Nitrate assimilation</keyword>
<sequence>MATTTPAPATTPPAQTPPAQPSRASAAATAATTAAPTTATTGTPTAATTRTTGPLVRLGGRWVDGYDPEDRAYWESPLGRPVARRNLVWSILAENIGFSVWLLFSITVTFLPAAGFAFSTDQLFWLVSTAAIVGAVLRVPYTFMPALVGGRNWTVVSALLLLVPLGMLTTAVLDPTTPYWFFLLTAAAAGVGGGNFASSMASISHFFPDREKGLALGLNAAGGNIGVAVVQLLVPKAVLVGGIAVVGGVVGTTEAGRDLYLQNAALMWVPLVVLAAVGAFFFMDNLGSATFSFAGQAAAAARRQTWVMSFLYIGTFGSFIGFSAAFPLLIRNEFPAVDLASYAFLGALVGSVARPFGGWLADRLGGARVTLVAFLAMAATVGLILAALASGSFTAFLAAFLVLFVLVGAANGSTYRMIPIIFRAEAAELAAARGEDGPQTAARARREAASAIGLISAVGAAGGVFIPRGLSESYLATGGVTAAFVAFLAFYVACVAVTWSVYVRPGTLFARAGV</sequence>
<evidence type="ECO:0000313" key="10">
    <source>
        <dbReference type="EMBL" id="MFC3689449.1"/>
    </source>
</evidence>
<keyword evidence="11" id="KW-1185">Reference proteome</keyword>
<gene>
    <name evidence="10" type="ORF">ACFOLH_13950</name>
</gene>
<dbReference type="PROSITE" id="PS50850">
    <property type="entry name" value="MFS"/>
    <property type="match status" value="1"/>
</dbReference>
<dbReference type="Pfam" id="PF07690">
    <property type="entry name" value="MFS_1"/>
    <property type="match status" value="1"/>
</dbReference>
<feature type="compositionally biased region" description="Low complexity" evidence="7">
    <location>
        <begin position="21"/>
        <end position="52"/>
    </location>
</feature>
<reference evidence="11" key="1">
    <citation type="journal article" date="2019" name="Int. J. Syst. Evol. Microbiol.">
        <title>The Global Catalogue of Microorganisms (GCM) 10K type strain sequencing project: providing services to taxonomists for standard genome sequencing and annotation.</title>
        <authorList>
            <consortium name="The Broad Institute Genomics Platform"/>
            <consortium name="The Broad Institute Genome Sequencing Center for Infectious Disease"/>
            <person name="Wu L."/>
            <person name="Ma J."/>
        </authorList>
    </citation>
    <scope>NUCLEOTIDE SEQUENCE [LARGE SCALE GENOMIC DNA]</scope>
    <source>
        <strain evidence="11">NCAIM B.02333</strain>
    </source>
</reference>
<proteinExistence type="inferred from homology"/>
<organism evidence="10 11">
    <name type="scientific">Aquipuribacter hungaricus</name>
    <dbReference type="NCBI Taxonomy" id="545624"/>
    <lineage>
        <taxon>Bacteria</taxon>
        <taxon>Bacillati</taxon>
        <taxon>Actinomycetota</taxon>
        <taxon>Actinomycetes</taxon>
        <taxon>Micrococcales</taxon>
        <taxon>Intrasporangiaceae</taxon>
        <taxon>Aquipuribacter</taxon>
    </lineage>
</organism>
<evidence type="ECO:0000256" key="2">
    <source>
        <dbReference type="ARBA" id="ARBA00008432"/>
    </source>
</evidence>
<dbReference type="InterPro" id="IPR044772">
    <property type="entry name" value="NO3_transporter"/>
</dbReference>
<feature type="transmembrane region" description="Helical" evidence="8">
    <location>
        <begin position="153"/>
        <end position="173"/>
    </location>
</feature>
<feature type="transmembrane region" description="Helical" evidence="8">
    <location>
        <begin position="369"/>
        <end position="389"/>
    </location>
</feature>
<evidence type="ECO:0000256" key="3">
    <source>
        <dbReference type="ARBA" id="ARBA00022692"/>
    </source>
</evidence>
<dbReference type="SUPFAM" id="SSF103473">
    <property type="entry name" value="MFS general substrate transporter"/>
    <property type="match status" value="1"/>
</dbReference>
<comment type="subcellular location">
    <subcellularLocation>
        <location evidence="1">Cell membrane</location>
        <topology evidence="1">Multi-pass membrane protein</topology>
    </subcellularLocation>
</comment>
<feature type="compositionally biased region" description="Pro residues" evidence="7">
    <location>
        <begin position="9"/>
        <end position="20"/>
    </location>
</feature>
<protein>
    <submittedName>
        <fullName evidence="10">MFS transporter</fullName>
    </submittedName>
</protein>
<evidence type="ECO:0000256" key="5">
    <source>
        <dbReference type="ARBA" id="ARBA00023063"/>
    </source>
</evidence>
<evidence type="ECO:0000259" key="9">
    <source>
        <dbReference type="PROSITE" id="PS50850"/>
    </source>
</evidence>
<evidence type="ECO:0000256" key="4">
    <source>
        <dbReference type="ARBA" id="ARBA00022989"/>
    </source>
</evidence>
<accession>A0ABV7WJ75</accession>
<dbReference type="InterPro" id="IPR020846">
    <property type="entry name" value="MFS_dom"/>
</dbReference>
<feature type="transmembrane region" description="Helical" evidence="8">
    <location>
        <begin position="310"/>
        <end position="330"/>
    </location>
</feature>
<evidence type="ECO:0000313" key="11">
    <source>
        <dbReference type="Proteomes" id="UP001595685"/>
    </source>
</evidence>
<feature type="transmembrane region" description="Helical" evidence="8">
    <location>
        <begin position="179"/>
        <end position="201"/>
    </location>
</feature>
<comment type="similarity">
    <text evidence="2">Belongs to the major facilitator superfamily. Nitrate/nitrite porter (TC 2.A.1.8) family.</text>
</comment>
<evidence type="ECO:0000256" key="6">
    <source>
        <dbReference type="ARBA" id="ARBA00023136"/>
    </source>
</evidence>
<evidence type="ECO:0000256" key="7">
    <source>
        <dbReference type="SAM" id="MobiDB-lite"/>
    </source>
</evidence>
<name>A0ABV7WJ75_9MICO</name>
<feature type="transmembrane region" description="Helical" evidence="8">
    <location>
        <begin position="123"/>
        <end position="141"/>
    </location>
</feature>
<feature type="transmembrane region" description="Helical" evidence="8">
    <location>
        <begin position="265"/>
        <end position="283"/>
    </location>
</feature>
<dbReference type="EMBL" id="JBHRWW010000010">
    <property type="protein sequence ID" value="MFC3689449.1"/>
    <property type="molecule type" value="Genomic_DNA"/>
</dbReference>
<feature type="region of interest" description="Disordered" evidence="7">
    <location>
        <begin position="1"/>
        <end position="52"/>
    </location>
</feature>
<dbReference type="Gene3D" id="1.20.1250.20">
    <property type="entry name" value="MFS general substrate transporter like domains"/>
    <property type="match status" value="1"/>
</dbReference>
<evidence type="ECO:0000256" key="1">
    <source>
        <dbReference type="ARBA" id="ARBA00004651"/>
    </source>
</evidence>
<keyword evidence="4 8" id="KW-1133">Transmembrane helix</keyword>
<dbReference type="InterPro" id="IPR011701">
    <property type="entry name" value="MFS"/>
</dbReference>
<feature type="transmembrane region" description="Helical" evidence="8">
    <location>
        <begin position="478"/>
        <end position="502"/>
    </location>
</feature>
<dbReference type="Proteomes" id="UP001595685">
    <property type="component" value="Unassembled WGS sequence"/>
</dbReference>
<feature type="transmembrane region" description="Helical" evidence="8">
    <location>
        <begin position="336"/>
        <end position="357"/>
    </location>
</feature>
<dbReference type="PANTHER" id="PTHR23515">
    <property type="entry name" value="HIGH-AFFINITY NITRATE TRANSPORTER 2.3"/>
    <property type="match status" value="1"/>
</dbReference>
<dbReference type="InterPro" id="IPR036259">
    <property type="entry name" value="MFS_trans_sf"/>
</dbReference>
<feature type="transmembrane region" description="Helical" evidence="8">
    <location>
        <begin position="395"/>
        <end position="413"/>
    </location>
</feature>
<dbReference type="RefSeq" id="WP_340291931.1">
    <property type="nucleotide sequence ID" value="NZ_JBBEOI010000054.1"/>
</dbReference>
<keyword evidence="3 8" id="KW-0812">Transmembrane</keyword>
<feature type="transmembrane region" description="Helical" evidence="8">
    <location>
        <begin position="448"/>
        <end position="466"/>
    </location>
</feature>
<evidence type="ECO:0000256" key="8">
    <source>
        <dbReference type="SAM" id="Phobius"/>
    </source>
</evidence>
<comment type="caution">
    <text evidence="10">The sequence shown here is derived from an EMBL/GenBank/DDBJ whole genome shotgun (WGS) entry which is preliminary data.</text>
</comment>
<keyword evidence="6 8" id="KW-0472">Membrane</keyword>